<dbReference type="Gene3D" id="1.10.1660.10">
    <property type="match status" value="1"/>
</dbReference>
<proteinExistence type="predicted"/>
<dbReference type="GO" id="GO:0003677">
    <property type="term" value="F:DNA binding"/>
    <property type="evidence" value="ECO:0007669"/>
    <property type="project" value="InterPro"/>
</dbReference>
<dbReference type="InterPro" id="IPR010093">
    <property type="entry name" value="SinI_DNA-bd"/>
</dbReference>
<dbReference type="AlphaFoldDB" id="A0A1I7MST6"/>
<evidence type="ECO:0000313" key="3">
    <source>
        <dbReference type="Proteomes" id="UP000198881"/>
    </source>
</evidence>
<dbReference type="Proteomes" id="UP000198881">
    <property type="component" value="Unassembled WGS sequence"/>
</dbReference>
<accession>A0A1I7MST6</accession>
<dbReference type="InterPro" id="IPR041657">
    <property type="entry name" value="HTH_17"/>
</dbReference>
<sequence>MNDPDLVDELLAEQPALMKTTEVSKLLRVTSKTVFKWIRESKLKSLSLGPRTTLIRKEDLRSFLLHSDELDD</sequence>
<protein>
    <submittedName>
        <fullName evidence="2">DNA binding domain-containing protein, excisionase family</fullName>
    </submittedName>
</protein>
<dbReference type="EMBL" id="FPCG01000016">
    <property type="protein sequence ID" value="SFV24961.1"/>
    <property type="molecule type" value="Genomic_DNA"/>
</dbReference>
<reference evidence="2 3" key="1">
    <citation type="submission" date="2016-10" db="EMBL/GenBank/DDBJ databases">
        <authorList>
            <person name="de Groot N.N."/>
        </authorList>
    </citation>
    <scope>NUCLEOTIDE SEQUENCE [LARGE SCALE GENOMIC DNA]</scope>
    <source>
        <strain evidence="2 3">CGMCC 1.7054</strain>
    </source>
</reference>
<evidence type="ECO:0000259" key="1">
    <source>
        <dbReference type="Pfam" id="PF12728"/>
    </source>
</evidence>
<evidence type="ECO:0000313" key="2">
    <source>
        <dbReference type="EMBL" id="SFV24961.1"/>
    </source>
</evidence>
<dbReference type="RefSeq" id="WP_091699523.1">
    <property type="nucleotide sequence ID" value="NZ_FPCG01000016.1"/>
</dbReference>
<dbReference type="STRING" id="574650.SAMN04487966_11619"/>
<dbReference type="NCBIfam" id="TIGR01764">
    <property type="entry name" value="excise"/>
    <property type="match status" value="1"/>
</dbReference>
<dbReference type="Pfam" id="PF12728">
    <property type="entry name" value="HTH_17"/>
    <property type="match status" value="1"/>
</dbReference>
<gene>
    <name evidence="2" type="ORF">SAMN04487966_11619</name>
</gene>
<name>A0A1I7MST6_9MICC</name>
<organism evidence="2 3">
    <name type="scientific">Micrococcus terreus</name>
    <dbReference type="NCBI Taxonomy" id="574650"/>
    <lineage>
        <taxon>Bacteria</taxon>
        <taxon>Bacillati</taxon>
        <taxon>Actinomycetota</taxon>
        <taxon>Actinomycetes</taxon>
        <taxon>Micrococcales</taxon>
        <taxon>Micrococcaceae</taxon>
        <taxon>Micrococcus</taxon>
    </lineage>
</organism>
<feature type="domain" description="Helix-turn-helix" evidence="1">
    <location>
        <begin position="17"/>
        <end position="64"/>
    </location>
</feature>
<keyword evidence="3" id="KW-1185">Reference proteome</keyword>